<dbReference type="EMBL" id="JAQQWK010000011">
    <property type="protein sequence ID" value="KAK8023871.1"/>
    <property type="molecule type" value="Genomic_DNA"/>
</dbReference>
<evidence type="ECO:0000313" key="1">
    <source>
        <dbReference type="EMBL" id="KAK8023871.1"/>
    </source>
</evidence>
<sequence>MARLPRLSLLPGSALGSMEIANVNVTTARSVYSSRLTQVQDGVNLFGDDFDEVLASVNAADPSSSMSYSAAWASNTGSSACHCSEYYEEADYADEPGYYCLTYGQGPEPNVRRTYHCAAGGVVARLWP</sequence>
<keyword evidence="2" id="KW-1185">Reference proteome</keyword>
<evidence type="ECO:0000313" key="2">
    <source>
        <dbReference type="Proteomes" id="UP001444661"/>
    </source>
</evidence>
<comment type="caution">
    <text evidence="1">The sequence shown here is derived from an EMBL/GenBank/DDBJ whole genome shotgun (WGS) entry which is preliminary data.</text>
</comment>
<reference evidence="1 2" key="1">
    <citation type="submission" date="2023-01" db="EMBL/GenBank/DDBJ databases">
        <title>Analysis of 21 Apiospora genomes using comparative genomics revels a genus with tremendous synthesis potential of carbohydrate active enzymes and secondary metabolites.</title>
        <authorList>
            <person name="Sorensen T."/>
        </authorList>
    </citation>
    <scope>NUCLEOTIDE SEQUENCE [LARGE SCALE GENOMIC DNA]</scope>
    <source>
        <strain evidence="1 2">CBS 33761</strain>
    </source>
</reference>
<accession>A0ABR1S2N9</accession>
<organism evidence="1 2">
    <name type="scientific">Apiospora rasikravindrae</name>
    <dbReference type="NCBI Taxonomy" id="990691"/>
    <lineage>
        <taxon>Eukaryota</taxon>
        <taxon>Fungi</taxon>
        <taxon>Dikarya</taxon>
        <taxon>Ascomycota</taxon>
        <taxon>Pezizomycotina</taxon>
        <taxon>Sordariomycetes</taxon>
        <taxon>Xylariomycetidae</taxon>
        <taxon>Amphisphaeriales</taxon>
        <taxon>Apiosporaceae</taxon>
        <taxon>Apiospora</taxon>
    </lineage>
</organism>
<protein>
    <submittedName>
        <fullName evidence="1">Uncharacterized protein</fullName>
    </submittedName>
</protein>
<dbReference type="Proteomes" id="UP001444661">
    <property type="component" value="Unassembled WGS sequence"/>
</dbReference>
<proteinExistence type="predicted"/>
<name>A0ABR1S2N9_9PEZI</name>
<gene>
    <name evidence="1" type="ORF">PG993_011937</name>
</gene>